<protein>
    <submittedName>
        <fullName evidence="2">Uncharacterized protein</fullName>
    </submittedName>
</protein>
<dbReference type="Proteomes" id="UP000265515">
    <property type="component" value="Unassembled WGS sequence"/>
</dbReference>
<proteinExistence type="predicted"/>
<dbReference type="Gramene" id="GBG59848">
    <property type="protein sequence ID" value="GBG59848"/>
    <property type="gene ID" value="CBR_g66651"/>
</dbReference>
<reference evidence="2 3" key="1">
    <citation type="journal article" date="2018" name="Cell">
        <title>The Chara Genome: Secondary Complexity and Implications for Plant Terrestrialization.</title>
        <authorList>
            <person name="Nishiyama T."/>
            <person name="Sakayama H."/>
            <person name="Vries J.D."/>
            <person name="Buschmann H."/>
            <person name="Saint-Marcoux D."/>
            <person name="Ullrich K.K."/>
            <person name="Haas F.B."/>
            <person name="Vanderstraeten L."/>
            <person name="Becker D."/>
            <person name="Lang D."/>
            <person name="Vosolsobe S."/>
            <person name="Rombauts S."/>
            <person name="Wilhelmsson P.K.I."/>
            <person name="Janitza P."/>
            <person name="Kern R."/>
            <person name="Heyl A."/>
            <person name="Rumpler F."/>
            <person name="Villalobos L.I.A.C."/>
            <person name="Clay J.M."/>
            <person name="Skokan R."/>
            <person name="Toyoda A."/>
            <person name="Suzuki Y."/>
            <person name="Kagoshima H."/>
            <person name="Schijlen E."/>
            <person name="Tajeshwar N."/>
            <person name="Catarino B."/>
            <person name="Hetherington A.J."/>
            <person name="Saltykova A."/>
            <person name="Bonnot C."/>
            <person name="Breuninger H."/>
            <person name="Symeonidi A."/>
            <person name="Radhakrishnan G.V."/>
            <person name="Van Nieuwerburgh F."/>
            <person name="Deforce D."/>
            <person name="Chang C."/>
            <person name="Karol K.G."/>
            <person name="Hedrich R."/>
            <person name="Ulvskov P."/>
            <person name="Glockner G."/>
            <person name="Delwiche C.F."/>
            <person name="Petrasek J."/>
            <person name="Van de Peer Y."/>
            <person name="Friml J."/>
            <person name="Beilby M."/>
            <person name="Dolan L."/>
            <person name="Kohara Y."/>
            <person name="Sugano S."/>
            <person name="Fujiyama A."/>
            <person name="Delaux P.-M."/>
            <person name="Quint M."/>
            <person name="TheiBen G."/>
            <person name="Hagemann M."/>
            <person name="Harholt J."/>
            <person name="Dunand C."/>
            <person name="Zachgo S."/>
            <person name="Langdale J."/>
            <person name="Maumus F."/>
            <person name="Straeten D.V.D."/>
            <person name="Gould S.B."/>
            <person name="Rensing S.A."/>
        </authorList>
    </citation>
    <scope>NUCLEOTIDE SEQUENCE [LARGE SCALE GENOMIC DNA]</scope>
    <source>
        <strain evidence="2 3">S276</strain>
    </source>
</reference>
<dbReference type="EMBL" id="BFEA01000007">
    <property type="protein sequence ID" value="GBG59848.1"/>
    <property type="molecule type" value="Genomic_DNA"/>
</dbReference>
<evidence type="ECO:0000313" key="3">
    <source>
        <dbReference type="Proteomes" id="UP000265515"/>
    </source>
</evidence>
<keyword evidence="3" id="KW-1185">Reference proteome</keyword>
<evidence type="ECO:0000313" key="2">
    <source>
        <dbReference type="EMBL" id="GBG59848.1"/>
    </source>
</evidence>
<comment type="caution">
    <text evidence="2">The sequence shown here is derived from an EMBL/GenBank/DDBJ whole genome shotgun (WGS) entry which is preliminary data.</text>
</comment>
<evidence type="ECO:0000256" key="1">
    <source>
        <dbReference type="SAM" id="MobiDB-lite"/>
    </source>
</evidence>
<name>A0A388JQ01_CHABU</name>
<feature type="region of interest" description="Disordered" evidence="1">
    <location>
        <begin position="28"/>
        <end position="51"/>
    </location>
</feature>
<organism evidence="2 3">
    <name type="scientific">Chara braunii</name>
    <name type="common">Braun's stonewort</name>
    <dbReference type="NCBI Taxonomy" id="69332"/>
    <lineage>
        <taxon>Eukaryota</taxon>
        <taxon>Viridiplantae</taxon>
        <taxon>Streptophyta</taxon>
        <taxon>Charophyceae</taxon>
        <taxon>Charales</taxon>
        <taxon>Characeae</taxon>
        <taxon>Chara</taxon>
    </lineage>
</organism>
<gene>
    <name evidence="2" type="ORF">CBR_g66651</name>
</gene>
<dbReference type="AlphaFoldDB" id="A0A388JQ01"/>
<feature type="compositionally biased region" description="Low complexity" evidence="1">
    <location>
        <begin position="28"/>
        <end position="43"/>
    </location>
</feature>
<sequence>MSGIALVDDMHSMKPINWKAVVGVSKGAQKTTSSSSQRAAASTKHVDTKVQKNKSVNATKAVAAQADYRRRGVSSETDKWLMTHIDF</sequence>
<accession>A0A388JQ01</accession>